<accession>A0A5C8P129</accession>
<evidence type="ECO:0000313" key="1">
    <source>
        <dbReference type="EMBL" id="TXL66963.1"/>
    </source>
</evidence>
<reference evidence="1 2" key="1">
    <citation type="submission" date="2019-06" db="EMBL/GenBank/DDBJ databases">
        <title>Quisquiliibacterium sp. nov., isolated from a maize field.</title>
        <authorList>
            <person name="Lin S.-Y."/>
            <person name="Tsai C.-F."/>
            <person name="Young C.-C."/>
        </authorList>
    </citation>
    <scope>NUCLEOTIDE SEQUENCE [LARGE SCALE GENOMIC DNA]</scope>
    <source>
        <strain evidence="1 2">CC-CFT501</strain>
    </source>
</reference>
<evidence type="ECO:0000313" key="2">
    <source>
        <dbReference type="Proteomes" id="UP000321548"/>
    </source>
</evidence>
<protein>
    <recommendedName>
        <fullName evidence="3">EboA domain-containing protein</fullName>
    </recommendedName>
</protein>
<dbReference type="NCBIfam" id="NF035938">
    <property type="entry name" value="EboA_domain"/>
    <property type="match status" value="1"/>
</dbReference>
<organism evidence="1 2">
    <name type="scientific">Zeimonas arvi</name>
    <dbReference type="NCBI Taxonomy" id="2498847"/>
    <lineage>
        <taxon>Bacteria</taxon>
        <taxon>Pseudomonadati</taxon>
        <taxon>Pseudomonadota</taxon>
        <taxon>Betaproteobacteria</taxon>
        <taxon>Burkholderiales</taxon>
        <taxon>Burkholderiaceae</taxon>
        <taxon>Zeimonas</taxon>
    </lineage>
</organism>
<comment type="caution">
    <text evidence="1">The sequence shown here is derived from an EMBL/GenBank/DDBJ whole genome shotgun (WGS) entry which is preliminary data.</text>
</comment>
<proteinExistence type="predicted"/>
<dbReference type="OrthoDB" id="325673at2"/>
<sequence>MSEPARNILRECLRARLDQERDRWLDEQLRSIAAAPTDKFLHVALGMAPRRLGKAALAVDAEPRARLAAEVPGWSLEGWSVSDAARVLMLAALPPEGFAERFRGLCQTADVAESIALYRGLPLYPGSDALEHQVGEGLRGNVQAVFEAIAHRNPYPRQCFDQHRWNHMVLKALFIGSRLGPIVGLDERANEELARIMIDFSHERRAAARPVPWEIWRCVGPFARGAMVDDLARALDDGDCFREAAALGLSASPDPAAAAVLDRAPELREAIARGELDWSALAARCG</sequence>
<keyword evidence="2" id="KW-1185">Reference proteome</keyword>
<evidence type="ECO:0008006" key="3">
    <source>
        <dbReference type="Google" id="ProtNLM"/>
    </source>
</evidence>
<dbReference type="AlphaFoldDB" id="A0A5C8P129"/>
<dbReference type="RefSeq" id="WP_147703212.1">
    <property type="nucleotide sequence ID" value="NZ_VDUY01000002.1"/>
</dbReference>
<name>A0A5C8P129_9BURK</name>
<dbReference type="EMBL" id="VDUY01000002">
    <property type="protein sequence ID" value="TXL66963.1"/>
    <property type="molecule type" value="Genomic_DNA"/>
</dbReference>
<dbReference type="InterPro" id="IPR047715">
    <property type="entry name" value="EboA_dom"/>
</dbReference>
<dbReference type="Proteomes" id="UP000321548">
    <property type="component" value="Unassembled WGS sequence"/>
</dbReference>
<gene>
    <name evidence="1" type="ORF">FHP08_04875</name>
</gene>